<name>A0ABX9QEU6_9BACT</name>
<evidence type="ECO:0000313" key="1">
    <source>
        <dbReference type="EMBL" id="RKI06055.1"/>
    </source>
</evidence>
<proteinExistence type="predicted"/>
<evidence type="ECO:0008006" key="3">
    <source>
        <dbReference type="Google" id="ProtNLM"/>
    </source>
</evidence>
<dbReference type="EMBL" id="RAWI01000162">
    <property type="protein sequence ID" value="RKI06055.1"/>
    <property type="molecule type" value="Genomic_DNA"/>
</dbReference>
<organism evidence="1 2">
    <name type="scientific">Corallococcus praedator</name>
    <dbReference type="NCBI Taxonomy" id="2316724"/>
    <lineage>
        <taxon>Bacteria</taxon>
        <taxon>Pseudomonadati</taxon>
        <taxon>Myxococcota</taxon>
        <taxon>Myxococcia</taxon>
        <taxon>Myxococcales</taxon>
        <taxon>Cystobacterineae</taxon>
        <taxon>Myxococcaceae</taxon>
        <taxon>Corallococcus</taxon>
    </lineage>
</organism>
<gene>
    <name evidence="1" type="ORF">D7Y13_21125</name>
</gene>
<protein>
    <recommendedName>
        <fullName evidence="3">DUF4304 domain-containing protein</fullName>
    </recommendedName>
</protein>
<dbReference type="Proteomes" id="UP000278907">
    <property type="component" value="Unassembled WGS sequence"/>
</dbReference>
<keyword evidence="2" id="KW-1185">Reference proteome</keyword>
<sequence length="98" mass="11649">MPALSEYTNVYDTALSILEQKGFQVWFNKKLEVYCAEKDGWDFMANSPCALLGVVAIYEHKQPEKYEEYWWRERRHQDLYGNLPDTPRPYTSVVARPR</sequence>
<accession>A0ABX9QEU6</accession>
<reference evidence="1 2" key="1">
    <citation type="submission" date="2018-09" db="EMBL/GenBank/DDBJ databases">
        <authorList>
            <person name="Livingstone P.G."/>
            <person name="Whitworth D.E."/>
        </authorList>
    </citation>
    <scope>NUCLEOTIDE SEQUENCE [LARGE SCALE GENOMIC DNA]</scope>
    <source>
        <strain evidence="1 2">CA031B</strain>
    </source>
</reference>
<evidence type="ECO:0000313" key="2">
    <source>
        <dbReference type="Proteomes" id="UP000278907"/>
    </source>
</evidence>
<dbReference type="RefSeq" id="WP_120534915.1">
    <property type="nucleotide sequence ID" value="NZ_RAWI01000162.1"/>
</dbReference>
<comment type="caution">
    <text evidence="1">The sequence shown here is derived from an EMBL/GenBank/DDBJ whole genome shotgun (WGS) entry which is preliminary data.</text>
</comment>